<dbReference type="InterPro" id="IPR052264">
    <property type="entry name" value="UPF0175_domain"/>
</dbReference>
<keyword evidence="3" id="KW-1185">Reference proteome</keyword>
<evidence type="ECO:0000313" key="2">
    <source>
        <dbReference type="EMBL" id="MFB2876473.1"/>
    </source>
</evidence>
<dbReference type="EMBL" id="JBHFNQ010000052">
    <property type="protein sequence ID" value="MFB2876473.1"/>
    <property type="molecule type" value="Genomic_DNA"/>
</dbReference>
<gene>
    <name evidence="2" type="ORF">ACE1CC_06235</name>
</gene>
<name>A0ABV4X119_9CYAN</name>
<dbReference type="Pfam" id="PF03683">
    <property type="entry name" value="UPF0175"/>
    <property type="match status" value="1"/>
</dbReference>
<proteinExistence type="inferred from homology"/>
<dbReference type="PANTHER" id="PTHR37525:SF1">
    <property type="entry name" value="UPF0175 PROTEIN SSL1255"/>
    <property type="match status" value="1"/>
</dbReference>
<protein>
    <submittedName>
        <fullName evidence="2">UPF0175 family protein</fullName>
    </submittedName>
</protein>
<dbReference type="RefSeq" id="WP_413261899.1">
    <property type="nucleotide sequence ID" value="NZ_JBHFNQ010000052.1"/>
</dbReference>
<dbReference type="InterPro" id="IPR005368">
    <property type="entry name" value="UPF0175"/>
</dbReference>
<comment type="similarity">
    <text evidence="1">Belongs to the UPF0175 family.</text>
</comment>
<sequence>MTLTIPDDILTAAKITEEELKLEIAILLYQQKKLSIGKARHLAGMHLIEFQKELSRREICINYDVEDLQADIETLKELGYL</sequence>
<evidence type="ECO:0000313" key="3">
    <source>
        <dbReference type="Proteomes" id="UP001576774"/>
    </source>
</evidence>
<comment type="caution">
    <text evidence="2">The sequence shown here is derived from an EMBL/GenBank/DDBJ whole genome shotgun (WGS) entry which is preliminary data.</text>
</comment>
<accession>A0ABV4X119</accession>
<evidence type="ECO:0000256" key="1">
    <source>
        <dbReference type="ARBA" id="ARBA00005651"/>
    </source>
</evidence>
<reference evidence="2 3" key="1">
    <citation type="submission" date="2024-09" db="EMBL/GenBank/DDBJ databases">
        <title>Floridaenema gen nov. (Aerosakkonemataceae, Aerosakkonematales ord. nov., Cyanobacteria) from benthic tropical and subtropical fresh waters, with the description of four new species.</title>
        <authorList>
            <person name="Moretto J.A."/>
            <person name="Berthold D.E."/>
            <person name="Lefler F.W."/>
            <person name="Huang I.-S."/>
            <person name="Laughinghouse H. IV."/>
        </authorList>
    </citation>
    <scope>NUCLEOTIDE SEQUENCE [LARGE SCALE GENOMIC DNA]</scope>
    <source>
        <strain evidence="2 3">BLCC-F46</strain>
    </source>
</reference>
<dbReference type="Proteomes" id="UP001576774">
    <property type="component" value="Unassembled WGS sequence"/>
</dbReference>
<dbReference type="PANTHER" id="PTHR37525">
    <property type="entry name" value="UPF0175 PROTEIN SSL1255"/>
    <property type="match status" value="1"/>
</dbReference>
<organism evidence="2 3">
    <name type="scientific">Floridaenema aerugineum BLCC-F46</name>
    <dbReference type="NCBI Taxonomy" id="3153654"/>
    <lineage>
        <taxon>Bacteria</taxon>
        <taxon>Bacillati</taxon>
        <taxon>Cyanobacteriota</taxon>
        <taxon>Cyanophyceae</taxon>
        <taxon>Oscillatoriophycideae</taxon>
        <taxon>Aerosakkonematales</taxon>
        <taxon>Aerosakkonemataceae</taxon>
        <taxon>Floridanema</taxon>
        <taxon>Floridanema aerugineum</taxon>
    </lineage>
</organism>